<name>A0A8J3W193_9ACTN</name>
<dbReference type="RefSeq" id="WP_204017561.1">
    <property type="nucleotide sequence ID" value="NZ_BOOG01000041.1"/>
</dbReference>
<keyword evidence="2" id="KW-1185">Reference proteome</keyword>
<dbReference type="AlphaFoldDB" id="A0A8J3W193"/>
<accession>A0A8J3W193</accession>
<evidence type="ECO:0000313" key="1">
    <source>
        <dbReference type="EMBL" id="GIH71883.1"/>
    </source>
</evidence>
<dbReference type="Proteomes" id="UP000610966">
    <property type="component" value="Unassembled WGS sequence"/>
</dbReference>
<sequence>MELSGEHVEVAEQLIAAKAKNILRHYVEKILPEGFKAQVVAADRKATVRGVTITARSSGGWSSG</sequence>
<organism evidence="1 2">
    <name type="scientific">Sphaerimonospora thailandensis</name>
    <dbReference type="NCBI Taxonomy" id="795644"/>
    <lineage>
        <taxon>Bacteria</taxon>
        <taxon>Bacillati</taxon>
        <taxon>Actinomycetota</taxon>
        <taxon>Actinomycetes</taxon>
        <taxon>Streptosporangiales</taxon>
        <taxon>Streptosporangiaceae</taxon>
        <taxon>Sphaerimonospora</taxon>
    </lineage>
</organism>
<dbReference type="EMBL" id="BOOG01000041">
    <property type="protein sequence ID" value="GIH71883.1"/>
    <property type="molecule type" value="Genomic_DNA"/>
</dbReference>
<gene>
    <name evidence="1" type="ORF">Mth01_41360</name>
</gene>
<protein>
    <submittedName>
        <fullName evidence="1">Uncharacterized protein</fullName>
    </submittedName>
</protein>
<comment type="caution">
    <text evidence="1">The sequence shown here is derived from an EMBL/GenBank/DDBJ whole genome shotgun (WGS) entry which is preliminary data.</text>
</comment>
<proteinExistence type="predicted"/>
<reference evidence="1" key="1">
    <citation type="submission" date="2021-01" db="EMBL/GenBank/DDBJ databases">
        <title>Whole genome shotgun sequence of Sphaerimonospora thailandensis NBRC 107569.</title>
        <authorList>
            <person name="Komaki H."/>
            <person name="Tamura T."/>
        </authorList>
    </citation>
    <scope>NUCLEOTIDE SEQUENCE</scope>
    <source>
        <strain evidence="1">NBRC 107569</strain>
    </source>
</reference>
<evidence type="ECO:0000313" key="2">
    <source>
        <dbReference type="Proteomes" id="UP000610966"/>
    </source>
</evidence>